<dbReference type="AlphaFoldDB" id="A0A382Q6I0"/>
<feature type="non-terminal residue" evidence="1">
    <location>
        <position position="194"/>
    </location>
</feature>
<protein>
    <recommendedName>
        <fullName evidence="2">Bulb-type lectin domain-containing protein</fullName>
    </recommendedName>
</protein>
<gene>
    <name evidence="1" type="ORF">METZ01_LOCUS333501</name>
</gene>
<reference evidence="1" key="1">
    <citation type="submission" date="2018-05" db="EMBL/GenBank/DDBJ databases">
        <authorList>
            <person name="Lanie J.A."/>
            <person name="Ng W.-L."/>
            <person name="Kazmierczak K.M."/>
            <person name="Andrzejewski T.M."/>
            <person name="Davidsen T.M."/>
            <person name="Wayne K.J."/>
            <person name="Tettelin H."/>
            <person name="Glass J.I."/>
            <person name="Rusch D."/>
            <person name="Podicherti R."/>
            <person name="Tsui H.-C.T."/>
            <person name="Winkler M.E."/>
        </authorList>
    </citation>
    <scope>NUCLEOTIDE SEQUENCE</scope>
</reference>
<evidence type="ECO:0008006" key="2">
    <source>
        <dbReference type="Google" id="ProtNLM"/>
    </source>
</evidence>
<name>A0A382Q6I0_9ZZZZ</name>
<dbReference type="EMBL" id="UINC01112015">
    <property type="protein sequence ID" value="SVC80647.1"/>
    <property type="molecule type" value="Genomic_DNA"/>
</dbReference>
<accession>A0A382Q6I0</accession>
<proteinExistence type="predicted"/>
<organism evidence="1">
    <name type="scientific">marine metagenome</name>
    <dbReference type="NCBI Taxonomy" id="408172"/>
    <lineage>
        <taxon>unclassified sequences</taxon>
        <taxon>metagenomes</taxon>
        <taxon>ecological metagenomes</taxon>
    </lineage>
</organism>
<sequence>MINRKISLIIYCLLPVFIYHCSDELSNNSSENPIYGCTDSSSPNYDSTATQDDGSCIYCNIDTTYTKVISGTAGYDIIQSIDCSFIICGIDGSKTMLLKINEAGDEFWSRSYSEISGEHWGNAVNSTSDGGYIIGGKQNIIKTDSTGLMEWYFKLSYSINHYIEDVIETSEGDYVVVGGVGGDPLTPHNQKGKA</sequence>
<evidence type="ECO:0000313" key="1">
    <source>
        <dbReference type="EMBL" id="SVC80647.1"/>
    </source>
</evidence>